<evidence type="ECO:0000256" key="2">
    <source>
        <dbReference type="ARBA" id="ARBA00008520"/>
    </source>
</evidence>
<dbReference type="CDD" id="cd13585">
    <property type="entry name" value="PBP2_TMBP_like"/>
    <property type="match status" value="1"/>
</dbReference>
<dbReference type="Gene3D" id="3.40.190.10">
    <property type="entry name" value="Periplasmic binding protein-like II"/>
    <property type="match status" value="2"/>
</dbReference>
<dbReference type="PANTHER" id="PTHR43649:SF12">
    <property type="entry name" value="DIACETYLCHITOBIOSE BINDING PROTEIN DASA"/>
    <property type="match status" value="1"/>
</dbReference>
<proteinExistence type="inferred from homology"/>
<evidence type="ECO:0000313" key="5">
    <source>
        <dbReference type="Proteomes" id="UP000483035"/>
    </source>
</evidence>
<dbReference type="SUPFAM" id="SSF53850">
    <property type="entry name" value="Periplasmic binding protein-like II"/>
    <property type="match status" value="1"/>
</dbReference>
<dbReference type="Proteomes" id="UP000483035">
    <property type="component" value="Unassembled WGS sequence"/>
</dbReference>
<dbReference type="Pfam" id="PF01547">
    <property type="entry name" value="SBP_bac_1"/>
    <property type="match status" value="1"/>
</dbReference>
<comment type="subcellular location">
    <subcellularLocation>
        <location evidence="1">Periplasm</location>
    </subcellularLocation>
</comment>
<evidence type="ECO:0000313" key="4">
    <source>
        <dbReference type="EMBL" id="NEI74948.1"/>
    </source>
</evidence>
<dbReference type="GO" id="GO:0042597">
    <property type="term" value="C:periplasmic space"/>
    <property type="evidence" value="ECO:0007669"/>
    <property type="project" value="UniProtKB-SubCell"/>
</dbReference>
<dbReference type="AlphaFoldDB" id="A0A6L9UK44"/>
<dbReference type="InterPro" id="IPR006059">
    <property type="entry name" value="SBP"/>
</dbReference>
<dbReference type="EMBL" id="WUEY01000046">
    <property type="protein sequence ID" value="NEI74948.1"/>
    <property type="molecule type" value="Genomic_DNA"/>
</dbReference>
<comment type="caution">
    <text evidence="4">The sequence shown here is derived from an EMBL/GenBank/DDBJ whole genome shotgun (WGS) entry which is preliminary data.</text>
</comment>
<evidence type="ECO:0000256" key="1">
    <source>
        <dbReference type="ARBA" id="ARBA00004418"/>
    </source>
</evidence>
<reference evidence="4 5" key="1">
    <citation type="submission" date="2019-12" db="EMBL/GenBank/DDBJ databases">
        <title>Rhizobium genotypes associated with high levels of biological nitrogen fixation by grain legumes in a temperate-maritime cropping system.</title>
        <authorList>
            <person name="Maluk M."/>
            <person name="Francesc Ferrando Molina F."/>
            <person name="Lopez Del Egido L."/>
            <person name="Lafos M."/>
            <person name="Langarica-Fuentes A."/>
            <person name="Gebre Yohannes G."/>
            <person name="Young M.W."/>
            <person name="Martin P."/>
            <person name="Gantlett R."/>
            <person name="Kenicer G."/>
            <person name="Hawes C."/>
            <person name="Begg G.S."/>
            <person name="Quilliam R.S."/>
            <person name="Squire G.R."/>
            <person name="Poole P.S."/>
            <person name="Young P.W."/>
            <person name="Iannetta P.M."/>
            <person name="James E.K."/>
        </authorList>
    </citation>
    <scope>NUCLEOTIDE SEQUENCE [LARGE SCALE GENOMIC DNA]</scope>
    <source>
        <strain evidence="4 5">JHI1118</strain>
    </source>
</reference>
<name>A0A6L9UK44_9HYPH</name>
<accession>A0A6L9UK44</accession>
<protein>
    <submittedName>
        <fullName evidence="4">Extracellular solute-binding protein</fullName>
    </submittedName>
</protein>
<evidence type="ECO:0000256" key="3">
    <source>
        <dbReference type="ARBA" id="ARBA00022764"/>
    </source>
</evidence>
<comment type="similarity">
    <text evidence="2">Belongs to the bacterial solute-binding protein 1 family.</text>
</comment>
<organism evidence="4 5">
    <name type="scientific">Rhizobium lusitanum</name>
    <dbReference type="NCBI Taxonomy" id="293958"/>
    <lineage>
        <taxon>Bacteria</taxon>
        <taxon>Pseudomonadati</taxon>
        <taxon>Pseudomonadota</taxon>
        <taxon>Alphaproteobacteria</taxon>
        <taxon>Hyphomicrobiales</taxon>
        <taxon>Rhizobiaceae</taxon>
        <taxon>Rhizobium/Agrobacterium group</taxon>
        <taxon>Rhizobium</taxon>
    </lineage>
</organism>
<sequence>MPKGASAQIRPGKPFAGSTINVLLPHASQFRAHEKRFAELEEMTGIKAVYNYIPYAQVRDKIAAEAVAGSSTYDVVCYQDDWGPSLSLYLQPIDDWLARDGVDINSYPQAYKLGSEIDGKVFGLPIRGHPQMLFYRKDLLAQAGVAPPTTWDELVITAKAVQSKSDISGVAMYYGKGNGQQNLFLWLNYLWGKGGDLFTPDFTETRFTEPAAVEATQMYLDLLLKHKVAAPGSVQFAEDDAVNSVAQGKSAMVMVWWWVYSVLTGDKSTLKADQVGFAPMPKFADSKPVSYALSLPFAISGLSKQKDAAWEFMKWVSRPELEQACAIDKSDPDTSDIVVTHTASFLDQKVNDANFGLHRVAAKSLEGSRIMPQLKEWPQIGTTLENTISDLATGAKPVKDGLDEAARDIDRILRRAGYRKG</sequence>
<dbReference type="InterPro" id="IPR050490">
    <property type="entry name" value="Bact_solute-bd_prot1"/>
</dbReference>
<dbReference type="PANTHER" id="PTHR43649">
    <property type="entry name" value="ARABINOSE-BINDING PROTEIN-RELATED"/>
    <property type="match status" value="1"/>
</dbReference>
<keyword evidence="3" id="KW-0574">Periplasm</keyword>
<gene>
    <name evidence="4" type="ORF">GR212_36055</name>
</gene>